<protein>
    <submittedName>
        <fullName evidence="1">Uncharacterized protein</fullName>
    </submittedName>
</protein>
<dbReference type="Proteomes" id="UP001063166">
    <property type="component" value="Unassembled WGS sequence"/>
</dbReference>
<evidence type="ECO:0000313" key="2">
    <source>
        <dbReference type="Proteomes" id="UP001063166"/>
    </source>
</evidence>
<keyword evidence="2" id="KW-1185">Reference proteome</keyword>
<proteinExistence type="predicted"/>
<dbReference type="AlphaFoldDB" id="A0A9P3Q073"/>
<name>A0A9P3Q073_LYOSH</name>
<reference evidence="1" key="1">
    <citation type="submission" date="2022-07" db="EMBL/GenBank/DDBJ databases">
        <title>The genome of Lyophyllum shimeji provides insight into the initial evolution of ectomycorrhizal fungal genome.</title>
        <authorList>
            <person name="Kobayashi Y."/>
            <person name="Shibata T."/>
            <person name="Hirakawa H."/>
            <person name="Shigenobu S."/>
            <person name="Nishiyama T."/>
            <person name="Yamada A."/>
            <person name="Hasebe M."/>
            <person name="Kawaguchi M."/>
        </authorList>
    </citation>
    <scope>NUCLEOTIDE SEQUENCE</scope>
    <source>
        <strain evidence="1">AT787</strain>
    </source>
</reference>
<sequence length="90" mass="10278">MWPRSPAQMVDWPGAYRCERARTALSSARNCPDEQKLHTDNMYRHCIASGRRTEDEALGIRNDPCPTSKLTLIQPVHVMSLARDDFAFES</sequence>
<comment type="caution">
    <text evidence="1">The sequence shown here is derived from an EMBL/GenBank/DDBJ whole genome shotgun (WGS) entry which is preliminary data.</text>
</comment>
<accession>A0A9P3Q073</accession>
<evidence type="ECO:0000313" key="1">
    <source>
        <dbReference type="EMBL" id="GLB44794.1"/>
    </source>
</evidence>
<dbReference type="EMBL" id="BRPK01000018">
    <property type="protein sequence ID" value="GLB44794.1"/>
    <property type="molecule type" value="Genomic_DNA"/>
</dbReference>
<organism evidence="1 2">
    <name type="scientific">Lyophyllum shimeji</name>
    <name type="common">Hon-shimeji</name>
    <name type="synonym">Tricholoma shimeji</name>
    <dbReference type="NCBI Taxonomy" id="47721"/>
    <lineage>
        <taxon>Eukaryota</taxon>
        <taxon>Fungi</taxon>
        <taxon>Dikarya</taxon>
        <taxon>Basidiomycota</taxon>
        <taxon>Agaricomycotina</taxon>
        <taxon>Agaricomycetes</taxon>
        <taxon>Agaricomycetidae</taxon>
        <taxon>Agaricales</taxon>
        <taxon>Tricholomatineae</taxon>
        <taxon>Lyophyllaceae</taxon>
        <taxon>Lyophyllum</taxon>
    </lineage>
</organism>
<gene>
    <name evidence="1" type="ORF">LshimejAT787_1801310</name>
</gene>